<dbReference type="InterPro" id="IPR001412">
    <property type="entry name" value="aa-tRNA-synth_I_CS"/>
</dbReference>
<evidence type="ECO:0000256" key="8">
    <source>
        <dbReference type="ARBA" id="ARBA00023146"/>
    </source>
</evidence>
<keyword evidence="12" id="KW-1185">Reference proteome</keyword>
<dbReference type="InterPro" id="IPR008925">
    <property type="entry name" value="aa_tRNA-synth_I_cd-bd_sf"/>
</dbReference>
<dbReference type="PANTHER" id="PTHR37940">
    <property type="entry name" value="LYSINE--TRNA LIGASE"/>
    <property type="match status" value="1"/>
</dbReference>
<accession>A0A512H8V4</accession>
<protein>
    <recommendedName>
        <fullName evidence="10">Lysine--tRNA ligase</fullName>
        <ecNumber evidence="10">6.1.1.6</ecNumber>
    </recommendedName>
    <alternativeName>
        <fullName evidence="10">Lysyl-tRNA synthetase</fullName>
        <shortName evidence="10">LysRS</shortName>
    </alternativeName>
</protein>
<evidence type="ECO:0000256" key="10">
    <source>
        <dbReference type="HAMAP-Rule" id="MF_00177"/>
    </source>
</evidence>
<feature type="binding site" evidence="10">
    <location>
        <position position="303"/>
    </location>
    <ligand>
        <name>ATP</name>
        <dbReference type="ChEBI" id="CHEBI:30616"/>
    </ligand>
</feature>
<evidence type="ECO:0000256" key="4">
    <source>
        <dbReference type="ARBA" id="ARBA00022598"/>
    </source>
</evidence>
<name>A0A512H8V4_9PROT</name>
<dbReference type="HAMAP" id="MF_00177">
    <property type="entry name" value="Lys_tRNA_synth_class1"/>
    <property type="match status" value="1"/>
</dbReference>
<dbReference type="GO" id="GO:0005737">
    <property type="term" value="C:cytoplasm"/>
    <property type="evidence" value="ECO:0007669"/>
    <property type="project" value="UniProtKB-SubCell"/>
</dbReference>
<dbReference type="Gene3D" id="1.10.10.350">
    <property type="match status" value="1"/>
</dbReference>
<dbReference type="Proteomes" id="UP000321567">
    <property type="component" value="Unassembled WGS sequence"/>
</dbReference>
<reference evidence="11 12" key="1">
    <citation type="submission" date="2019-07" db="EMBL/GenBank/DDBJ databases">
        <title>Whole genome shotgun sequence of Rhodospirillum oryzae NBRC 107573.</title>
        <authorList>
            <person name="Hosoyama A."/>
            <person name="Uohara A."/>
            <person name="Ohji S."/>
            <person name="Ichikawa N."/>
        </authorList>
    </citation>
    <scope>NUCLEOTIDE SEQUENCE [LARGE SCALE GENOMIC DNA]</scope>
    <source>
        <strain evidence="11 12">NBRC 107573</strain>
    </source>
</reference>
<evidence type="ECO:0000256" key="3">
    <source>
        <dbReference type="ARBA" id="ARBA00022490"/>
    </source>
</evidence>
<sequence>MPMMSPVLPPVDRETALSSTAWPFQEARALLEKRLKGTLPAKGYVLFETGYGPSGLPHIGTFGEVVRTTMVRNAFRVLAPDMPTRLFCFSDDMDGLRKVPDNIPNKEMVATHLGKPLTRIPDPFGTHESFGHHNNARLRAFLDEFGFEYEFQSASDWYESGRFDPALLRVLACFEAVRDVVLPTLGEERRATYAPFLPVCPETGQVLQVPVIETNAAAGTLVYERPDGKKVETPVTGGACKLQWKADWGMRWFALGVDYEMSGKDLIPSVQLSSRICRILGAEPPQTLSYELFLDGEGQKISKSKGNGLAVEEWLRYANPESLALFMFQKPKTAKRLHFDVIPRAVDEYMAYVEAFPGQDEKARLANPAWHIHAGCPPEEKARLSFSILLNLVSVCHSEDPAVLWHYIGRYAPGATPETAPTLSVLVERAIAYYRDFVLPTKRYRLATEPEKAALADLRAVLAGLPRPVDAGPAQDAVYEVGKRHPDLGDLKAWFQVLYQVLLGQDQGPRMGTFIALYGVDETLALLDRALAGEDLGA</sequence>
<dbReference type="PANTHER" id="PTHR37940:SF1">
    <property type="entry name" value="LYSINE--TRNA LIGASE"/>
    <property type="match status" value="1"/>
</dbReference>
<feature type="short sequence motif" description="'KMSKS' region" evidence="10">
    <location>
        <begin position="300"/>
        <end position="304"/>
    </location>
</feature>
<dbReference type="GO" id="GO:0000049">
    <property type="term" value="F:tRNA binding"/>
    <property type="evidence" value="ECO:0007669"/>
    <property type="project" value="InterPro"/>
</dbReference>
<evidence type="ECO:0000313" key="11">
    <source>
        <dbReference type="EMBL" id="GEO81883.1"/>
    </source>
</evidence>
<organism evidence="11 12">
    <name type="scientific">Pararhodospirillum oryzae</name>
    <dbReference type="NCBI Taxonomy" id="478448"/>
    <lineage>
        <taxon>Bacteria</taxon>
        <taxon>Pseudomonadati</taxon>
        <taxon>Pseudomonadota</taxon>
        <taxon>Alphaproteobacteria</taxon>
        <taxon>Rhodospirillales</taxon>
        <taxon>Rhodospirillaceae</taxon>
        <taxon>Pararhodospirillum</taxon>
    </lineage>
</organism>
<dbReference type="PROSITE" id="PS00178">
    <property type="entry name" value="AA_TRNA_LIGASE_I"/>
    <property type="match status" value="1"/>
</dbReference>
<dbReference type="EMBL" id="BJZO01000052">
    <property type="protein sequence ID" value="GEO81883.1"/>
    <property type="molecule type" value="Genomic_DNA"/>
</dbReference>
<comment type="caution">
    <text evidence="11">The sequence shown here is derived from an EMBL/GenBank/DDBJ whole genome shotgun (WGS) entry which is preliminary data.</text>
</comment>
<dbReference type="GO" id="GO:0004824">
    <property type="term" value="F:lysine-tRNA ligase activity"/>
    <property type="evidence" value="ECO:0007669"/>
    <property type="project" value="UniProtKB-UniRule"/>
</dbReference>
<keyword evidence="3 10" id="KW-0963">Cytoplasm</keyword>
<dbReference type="InterPro" id="IPR002904">
    <property type="entry name" value="Lys-tRNA-ligase"/>
</dbReference>
<comment type="subcellular location">
    <subcellularLocation>
        <location evidence="1 10">Cytoplasm</location>
    </subcellularLocation>
</comment>
<dbReference type="Pfam" id="PF01921">
    <property type="entry name" value="tRNA-synt_1f"/>
    <property type="match status" value="1"/>
</dbReference>
<dbReference type="GO" id="GO:0006430">
    <property type="term" value="P:lysyl-tRNA aminoacylation"/>
    <property type="evidence" value="ECO:0007669"/>
    <property type="project" value="UniProtKB-UniRule"/>
</dbReference>
<gene>
    <name evidence="10 11" type="primary">lysS</name>
    <name evidence="11" type="ORF">ROR02_20140</name>
</gene>
<dbReference type="InterPro" id="IPR014729">
    <property type="entry name" value="Rossmann-like_a/b/a_fold"/>
</dbReference>
<keyword evidence="7 10" id="KW-0648">Protein biosynthesis</keyword>
<dbReference type="InterPro" id="IPR020751">
    <property type="entry name" value="aa-tRNA-synth_I_codon-bd_sub2"/>
</dbReference>
<evidence type="ECO:0000313" key="12">
    <source>
        <dbReference type="Proteomes" id="UP000321567"/>
    </source>
</evidence>
<evidence type="ECO:0000256" key="2">
    <source>
        <dbReference type="ARBA" id="ARBA00005594"/>
    </source>
</evidence>
<evidence type="ECO:0000256" key="9">
    <source>
        <dbReference type="ARBA" id="ARBA00048573"/>
    </source>
</evidence>
<dbReference type="NCBIfam" id="NF001968">
    <property type="entry name" value="PRK00750.1-2"/>
    <property type="match status" value="1"/>
</dbReference>
<comment type="similarity">
    <text evidence="2 10">Belongs to the class-I aminoacyl-tRNA synthetase family.</text>
</comment>
<keyword evidence="6 10" id="KW-0067">ATP-binding</keyword>
<dbReference type="Gene3D" id="3.40.50.620">
    <property type="entry name" value="HUPs"/>
    <property type="match status" value="2"/>
</dbReference>
<proteinExistence type="inferred from homology"/>
<evidence type="ECO:0000256" key="5">
    <source>
        <dbReference type="ARBA" id="ARBA00022741"/>
    </source>
</evidence>
<dbReference type="SUPFAM" id="SSF52374">
    <property type="entry name" value="Nucleotidylyl transferase"/>
    <property type="match status" value="1"/>
</dbReference>
<evidence type="ECO:0000256" key="7">
    <source>
        <dbReference type="ARBA" id="ARBA00022917"/>
    </source>
</evidence>
<comment type="catalytic activity">
    <reaction evidence="9 10">
        <text>tRNA(Lys) + L-lysine + ATP = L-lysyl-tRNA(Lys) + AMP + diphosphate</text>
        <dbReference type="Rhea" id="RHEA:20792"/>
        <dbReference type="Rhea" id="RHEA-COMP:9696"/>
        <dbReference type="Rhea" id="RHEA-COMP:9697"/>
        <dbReference type="ChEBI" id="CHEBI:30616"/>
        <dbReference type="ChEBI" id="CHEBI:32551"/>
        <dbReference type="ChEBI" id="CHEBI:33019"/>
        <dbReference type="ChEBI" id="CHEBI:78442"/>
        <dbReference type="ChEBI" id="CHEBI:78529"/>
        <dbReference type="ChEBI" id="CHEBI:456215"/>
        <dbReference type="EC" id="6.1.1.6"/>
    </reaction>
</comment>
<evidence type="ECO:0000256" key="6">
    <source>
        <dbReference type="ARBA" id="ARBA00022840"/>
    </source>
</evidence>
<feature type="short sequence motif" description="'HIGH' region" evidence="10">
    <location>
        <begin position="53"/>
        <end position="61"/>
    </location>
</feature>
<keyword evidence="4 10" id="KW-0436">Ligase</keyword>
<evidence type="ECO:0000256" key="1">
    <source>
        <dbReference type="ARBA" id="ARBA00004496"/>
    </source>
</evidence>
<dbReference type="SUPFAM" id="SSF48163">
    <property type="entry name" value="An anticodon-binding domain of class I aminoacyl-tRNA synthetases"/>
    <property type="match status" value="1"/>
</dbReference>
<dbReference type="AlphaFoldDB" id="A0A512H8V4"/>
<keyword evidence="8 10" id="KW-0030">Aminoacyl-tRNA synthetase</keyword>
<dbReference type="EC" id="6.1.1.6" evidence="10"/>
<dbReference type="RefSeq" id="WP_170245067.1">
    <property type="nucleotide sequence ID" value="NZ_BJZO01000052.1"/>
</dbReference>
<keyword evidence="5 10" id="KW-0547">Nucleotide-binding</keyword>
<dbReference type="GO" id="GO:0005524">
    <property type="term" value="F:ATP binding"/>
    <property type="evidence" value="ECO:0007669"/>
    <property type="project" value="UniProtKB-UniRule"/>
</dbReference>